<dbReference type="Proteomes" id="UP000291124">
    <property type="component" value="Chromosome"/>
</dbReference>
<keyword evidence="3 4" id="KW-0949">S-adenosyl-L-methionine</keyword>
<dbReference type="Gene3D" id="3.40.50.150">
    <property type="entry name" value="Vaccinia Virus protein VP39"/>
    <property type="match status" value="1"/>
</dbReference>
<keyword evidence="8" id="KW-1185">Reference proteome</keyword>
<evidence type="ECO:0000256" key="2">
    <source>
        <dbReference type="ARBA" id="ARBA00022679"/>
    </source>
</evidence>
<accession>A0A4P6YCW8</accession>
<comment type="caution">
    <text evidence="4">Lacks conserved residue(s) required for the propagation of feature annotation.</text>
</comment>
<dbReference type="SUPFAM" id="SSF53335">
    <property type="entry name" value="S-adenosyl-L-methionine-dependent methyltransferases"/>
    <property type="match status" value="1"/>
</dbReference>
<dbReference type="GO" id="GO:0032259">
    <property type="term" value="P:methylation"/>
    <property type="evidence" value="ECO:0007669"/>
    <property type="project" value="UniProtKB-KW"/>
</dbReference>
<dbReference type="HAMAP" id="MF_02126">
    <property type="entry name" value="RF_methyltr_PrmC"/>
    <property type="match status" value="1"/>
</dbReference>
<dbReference type="InterPro" id="IPR029063">
    <property type="entry name" value="SAM-dependent_MTases_sf"/>
</dbReference>
<dbReference type="GO" id="GO:0102559">
    <property type="term" value="F:peptide chain release factor N(5)-glutamine methyltransferase activity"/>
    <property type="evidence" value="ECO:0007669"/>
    <property type="project" value="UniProtKB-EC"/>
</dbReference>
<dbReference type="PANTHER" id="PTHR18895">
    <property type="entry name" value="HEMK METHYLTRANSFERASE"/>
    <property type="match status" value="1"/>
</dbReference>
<comment type="function">
    <text evidence="4">Methylates the class 1 translation termination release factors RF1/PrfA and RF2/PrfB on the glutamine residue of the universally conserved GGQ motif.</text>
</comment>
<evidence type="ECO:0000259" key="6">
    <source>
        <dbReference type="Pfam" id="PF17827"/>
    </source>
</evidence>
<dbReference type="NCBIfam" id="TIGR00536">
    <property type="entry name" value="hemK_fam"/>
    <property type="match status" value="1"/>
</dbReference>
<feature type="binding site" evidence="4">
    <location>
        <position position="207"/>
    </location>
    <ligand>
        <name>S-adenosyl-L-methionine</name>
        <dbReference type="ChEBI" id="CHEBI:59789"/>
    </ligand>
</feature>
<dbReference type="InterPro" id="IPR025714">
    <property type="entry name" value="Methyltranfer_dom"/>
</dbReference>
<proteinExistence type="inferred from homology"/>
<dbReference type="Gene3D" id="1.10.8.10">
    <property type="entry name" value="DNA helicase RuvA subunit, C-terminal domain"/>
    <property type="match status" value="1"/>
</dbReference>
<evidence type="ECO:0000256" key="4">
    <source>
        <dbReference type="HAMAP-Rule" id="MF_02126"/>
    </source>
</evidence>
<protein>
    <recommendedName>
        <fullName evidence="4">Release factor glutamine methyltransferase</fullName>
        <shortName evidence="4">RF MTase</shortName>
        <ecNumber evidence="4">2.1.1.297</ecNumber>
    </recommendedName>
    <alternativeName>
        <fullName evidence="4">N5-glutamine methyltransferase PrmC</fullName>
    </alternativeName>
    <alternativeName>
        <fullName evidence="4">Protein-(glutamine-N5) MTase PrmC</fullName>
    </alternativeName>
    <alternativeName>
        <fullName evidence="4">Protein-glutamine N-methyltransferase PrmC</fullName>
    </alternativeName>
</protein>
<evidence type="ECO:0000313" key="8">
    <source>
        <dbReference type="Proteomes" id="UP000291124"/>
    </source>
</evidence>
<evidence type="ECO:0000259" key="5">
    <source>
        <dbReference type="Pfam" id="PF13847"/>
    </source>
</evidence>
<dbReference type="Pfam" id="PF17827">
    <property type="entry name" value="PrmC_N"/>
    <property type="match status" value="1"/>
</dbReference>
<dbReference type="PANTHER" id="PTHR18895:SF74">
    <property type="entry name" value="MTRF1L RELEASE FACTOR GLUTAMINE METHYLTRANSFERASE"/>
    <property type="match status" value="1"/>
</dbReference>
<dbReference type="OrthoDB" id="9800643at2"/>
<dbReference type="CDD" id="cd02440">
    <property type="entry name" value="AdoMet_MTases"/>
    <property type="match status" value="1"/>
</dbReference>
<dbReference type="InterPro" id="IPR004556">
    <property type="entry name" value="HemK-like"/>
</dbReference>
<dbReference type="KEGG" id="fnk:E1750_06995"/>
<dbReference type="InterPro" id="IPR050320">
    <property type="entry name" value="N5-glutamine_MTase"/>
</dbReference>
<gene>
    <name evidence="4 7" type="primary">prmC</name>
    <name evidence="7" type="ORF">E1750_06995</name>
</gene>
<evidence type="ECO:0000313" key="7">
    <source>
        <dbReference type="EMBL" id="QBN18565.1"/>
    </source>
</evidence>
<feature type="binding site" evidence="4">
    <location>
        <position position="154"/>
    </location>
    <ligand>
        <name>S-adenosyl-L-methionine</name>
        <dbReference type="ChEBI" id="CHEBI:59789"/>
    </ligand>
</feature>
<organism evidence="7 8">
    <name type="scientific">Flavobacterium nackdongense</name>
    <dbReference type="NCBI Taxonomy" id="2547394"/>
    <lineage>
        <taxon>Bacteria</taxon>
        <taxon>Pseudomonadati</taxon>
        <taxon>Bacteroidota</taxon>
        <taxon>Flavobacteriia</taxon>
        <taxon>Flavobacteriales</taxon>
        <taxon>Flavobacteriaceae</taxon>
        <taxon>Flavobacterium</taxon>
    </lineage>
</organism>
<dbReference type="InterPro" id="IPR019874">
    <property type="entry name" value="RF_methyltr_PrmC"/>
</dbReference>
<keyword evidence="1 4" id="KW-0489">Methyltransferase</keyword>
<evidence type="ECO:0000256" key="1">
    <source>
        <dbReference type="ARBA" id="ARBA00022603"/>
    </source>
</evidence>
<dbReference type="Pfam" id="PF13847">
    <property type="entry name" value="Methyltransf_31"/>
    <property type="match status" value="1"/>
</dbReference>
<keyword evidence="2 4" id="KW-0808">Transferase</keyword>
<dbReference type="PROSITE" id="PS00092">
    <property type="entry name" value="N6_MTASE"/>
    <property type="match status" value="1"/>
</dbReference>
<reference evidence="8" key="1">
    <citation type="submission" date="2019-03" db="EMBL/GenBank/DDBJ databases">
        <title>Flavobacterium sp.</title>
        <authorList>
            <person name="Kim H."/>
        </authorList>
    </citation>
    <scope>NUCLEOTIDE SEQUENCE [LARGE SCALE GENOMIC DNA]</scope>
    <source>
        <strain evidence="8">GS13</strain>
    </source>
</reference>
<feature type="domain" description="Methyltransferase" evidence="5">
    <location>
        <begin position="122"/>
        <end position="261"/>
    </location>
</feature>
<dbReference type="InterPro" id="IPR040758">
    <property type="entry name" value="PrmC_N"/>
</dbReference>
<comment type="similarity">
    <text evidence="4">Belongs to the protein N5-glutamine methyltransferase family. PrmC subfamily.</text>
</comment>
<sequence>MKIKQYRTQFIQELSAIYDAGEAESFFYLILEEKQKLKRIDFALDPDLTFSDDEIEIWNSILEQLKQEIPVQYLLGKTSFYGLDFEVNENVLIPRPETEELVEWIIQSGKMEAGRGEREDGSKNLKILDIGTGSGCIAISLAKNISNAEVFAIDVSEKALATAQKNAEINEVKVIFINTNILETDDLEKLPTSHFPLPTYFDIIVSNPPYVREFEKEEIKKNVLDNEPHLALFVDDNDALVFYRKIAELAQKNLSPNGQLFFEINQYLGKEMIGLLENMGFKNIELRKDIYGNDRMIRGTI</sequence>
<dbReference type="AlphaFoldDB" id="A0A4P6YCW8"/>
<comment type="catalytic activity">
    <reaction evidence="4">
        <text>L-glutaminyl-[peptide chain release factor] + S-adenosyl-L-methionine = N(5)-methyl-L-glutaminyl-[peptide chain release factor] + S-adenosyl-L-homocysteine + H(+)</text>
        <dbReference type="Rhea" id="RHEA:42896"/>
        <dbReference type="Rhea" id="RHEA-COMP:10271"/>
        <dbReference type="Rhea" id="RHEA-COMP:10272"/>
        <dbReference type="ChEBI" id="CHEBI:15378"/>
        <dbReference type="ChEBI" id="CHEBI:30011"/>
        <dbReference type="ChEBI" id="CHEBI:57856"/>
        <dbReference type="ChEBI" id="CHEBI:59789"/>
        <dbReference type="ChEBI" id="CHEBI:61891"/>
        <dbReference type="EC" id="2.1.1.297"/>
    </reaction>
</comment>
<dbReference type="GO" id="GO:0003676">
    <property type="term" value="F:nucleic acid binding"/>
    <property type="evidence" value="ECO:0007669"/>
    <property type="project" value="InterPro"/>
</dbReference>
<dbReference type="RefSeq" id="WP_133276088.1">
    <property type="nucleotide sequence ID" value="NZ_CP037933.1"/>
</dbReference>
<dbReference type="InterPro" id="IPR002052">
    <property type="entry name" value="DNA_methylase_N6_adenine_CS"/>
</dbReference>
<evidence type="ECO:0000256" key="3">
    <source>
        <dbReference type="ARBA" id="ARBA00022691"/>
    </source>
</evidence>
<feature type="binding site" evidence="4">
    <location>
        <begin position="131"/>
        <end position="135"/>
    </location>
    <ligand>
        <name>S-adenosyl-L-methionine</name>
        <dbReference type="ChEBI" id="CHEBI:59789"/>
    </ligand>
</feature>
<dbReference type="EMBL" id="CP037933">
    <property type="protein sequence ID" value="QBN18565.1"/>
    <property type="molecule type" value="Genomic_DNA"/>
</dbReference>
<name>A0A4P6YCW8_9FLAO</name>
<feature type="binding site" evidence="4">
    <location>
        <begin position="207"/>
        <end position="210"/>
    </location>
    <ligand>
        <name>substrate</name>
    </ligand>
</feature>
<feature type="domain" description="Release factor glutamine methyltransferase N-terminal" evidence="6">
    <location>
        <begin position="8"/>
        <end position="76"/>
    </location>
</feature>
<dbReference type="EC" id="2.1.1.297" evidence="4"/>
<dbReference type="NCBIfam" id="TIGR03534">
    <property type="entry name" value="RF_mod_PrmC"/>
    <property type="match status" value="1"/>
</dbReference>